<comment type="caution">
    <text evidence="2">The sequence shown here is derived from an EMBL/GenBank/DDBJ whole genome shotgun (WGS) entry which is preliminary data.</text>
</comment>
<dbReference type="AlphaFoldDB" id="A0A8J7RZI8"/>
<accession>A0A8J7RZI8</accession>
<gene>
    <name evidence="2" type="ORF">KAJ83_02845</name>
</gene>
<proteinExistence type="predicted"/>
<dbReference type="RefSeq" id="WP_210680492.1">
    <property type="nucleotide sequence ID" value="NZ_JAGMWN010000001.1"/>
</dbReference>
<evidence type="ECO:0000313" key="3">
    <source>
        <dbReference type="Proteomes" id="UP000672602"/>
    </source>
</evidence>
<dbReference type="Proteomes" id="UP000672602">
    <property type="component" value="Unassembled WGS sequence"/>
</dbReference>
<dbReference type="EMBL" id="JAGMWN010000001">
    <property type="protein sequence ID" value="MBP5855929.1"/>
    <property type="molecule type" value="Genomic_DNA"/>
</dbReference>
<evidence type="ECO:0000256" key="1">
    <source>
        <dbReference type="SAM" id="MobiDB-lite"/>
    </source>
</evidence>
<protein>
    <submittedName>
        <fullName evidence="2">Uncharacterized protein</fullName>
    </submittedName>
</protein>
<evidence type="ECO:0000313" key="2">
    <source>
        <dbReference type="EMBL" id="MBP5855929.1"/>
    </source>
</evidence>
<feature type="region of interest" description="Disordered" evidence="1">
    <location>
        <begin position="1"/>
        <end position="20"/>
    </location>
</feature>
<organism evidence="2 3">
    <name type="scientific">Marivibrio halodurans</name>
    <dbReference type="NCBI Taxonomy" id="2039722"/>
    <lineage>
        <taxon>Bacteria</taxon>
        <taxon>Pseudomonadati</taxon>
        <taxon>Pseudomonadota</taxon>
        <taxon>Alphaproteobacteria</taxon>
        <taxon>Rhodospirillales</taxon>
        <taxon>Rhodospirillaceae</taxon>
        <taxon>Marivibrio</taxon>
    </lineage>
</organism>
<sequence length="119" mass="13034">MTLAFPSYRSRARSSRAGSGYVRIPVPQPGERYGWNFTRGDRFAFDFDPDAGDSHRSGDRLLFRINGGEISLLGPCDSRSLETVSVRLPNGRVLPLDCLVSDDETIDRIARSLGGSAEG</sequence>
<name>A0A8J7RZI8_9PROT</name>
<reference evidence="2" key="1">
    <citation type="submission" date="2021-04" db="EMBL/GenBank/DDBJ databases">
        <authorList>
            <person name="Zhang D.-C."/>
        </authorList>
    </citation>
    <scope>NUCLEOTIDE SEQUENCE</scope>
    <source>
        <strain evidence="2">CGMCC 1.15697</strain>
    </source>
</reference>
<keyword evidence="3" id="KW-1185">Reference proteome</keyword>